<comment type="catalytic activity">
    <reaction evidence="5">
        <text>[protein]-peptidylproline (omega=180) = [protein]-peptidylproline (omega=0)</text>
        <dbReference type="Rhea" id="RHEA:16237"/>
        <dbReference type="Rhea" id="RHEA-COMP:10747"/>
        <dbReference type="Rhea" id="RHEA-COMP:10748"/>
        <dbReference type="ChEBI" id="CHEBI:83833"/>
        <dbReference type="ChEBI" id="CHEBI:83834"/>
        <dbReference type="EC" id="5.2.1.8"/>
    </reaction>
</comment>
<dbReference type="Gene3D" id="2.40.100.10">
    <property type="entry name" value="Cyclophilin-like"/>
    <property type="match status" value="1"/>
</dbReference>
<dbReference type="PRINTS" id="PR00153">
    <property type="entry name" value="CSAPPISMRASE"/>
</dbReference>
<keyword evidence="5" id="KW-0732">Signal</keyword>
<evidence type="ECO:0000256" key="1">
    <source>
        <dbReference type="ARBA" id="ARBA00002388"/>
    </source>
</evidence>
<evidence type="ECO:0000313" key="8">
    <source>
        <dbReference type="EMBL" id="WZN47187.1"/>
    </source>
</evidence>
<proteinExistence type="inferred from homology"/>
<dbReference type="InterPro" id="IPR024936">
    <property type="entry name" value="Cyclophilin-type_PPIase"/>
</dbReference>
<organism evidence="8 9">
    <name type="scientific">Chitinophaga caseinilytica</name>
    <dbReference type="NCBI Taxonomy" id="2267521"/>
    <lineage>
        <taxon>Bacteria</taxon>
        <taxon>Pseudomonadati</taxon>
        <taxon>Bacteroidota</taxon>
        <taxon>Chitinophagia</taxon>
        <taxon>Chitinophagales</taxon>
        <taxon>Chitinophagaceae</taxon>
        <taxon>Chitinophaga</taxon>
    </lineage>
</organism>
<keyword evidence="4 5" id="KW-0413">Isomerase</keyword>
<evidence type="ECO:0000256" key="2">
    <source>
        <dbReference type="ARBA" id="ARBA00007365"/>
    </source>
</evidence>
<comment type="function">
    <text evidence="1 5">PPIases accelerate the folding of proteins. It catalyzes the cis-trans isomerization of proline imidic peptide bonds in oligopeptides.</text>
</comment>
<dbReference type="InterPro" id="IPR029000">
    <property type="entry name" value="Cyclophilin-like_dom_sf"/>
</dbReference>
<evidence type="ECO:0000256" key="5">
    <source>
        <dbReference type="RuleBase" id="RU363019"/>
    </source>
</evidence>
<dbReference type="InterPro" id="IPR020892">
    <property type="entry name" value="Cyclophilin-type_PPIase_CS"/>
</dbReference>
<dbReference type="PROSITE" id="PS00170">
    <property type="entry name" value="CSA_PPIASE_1"/>
    <property type="match status" value="1"/>
</dbReference>
<reference evidence="8 9" key="1">
    <citation type="submission" date="2024-03" db="EMBL/GenBank/DDBJ databases">
        <title>Chitinophaga caseinilytica sp. nov., a casein hydrolysing bacterium isolated from forest soil.</title>
        <authorList>
            <person name="Lee D.S."/>
            <person name="Han D.M."/>
            <person name="Baek J.H."/>
            <person name="Choi D.G."/>
            <person name="Jeon J.H."/>
            <person name="Jeon C.O."/>
        </authorList>
    </citation>
    <scope>NUCLEOTIDE SEQUENCE [LARGE SCALE GENOMIC DNA]</scope>
    <source>
        <strain evidence="8 9">KACC 19118</strain>
    </source>
</reference>
<accession>A0ABZ2Z6H6</accession>
<dbReference type="GO" id="GO:0003755">
    <property type="term" value="F:peptidyl-prolyl cis-trans isomerase activity"/>
    <property type="evidence" value="ECO:0007669"/>
    <property type="project" value="UniProtKB-EC"/>
</dbReference>
<evidence type="ECO:0000313" key="9">
    <source>
        <dbReference type="Proteomes" id="UP001449657"/>
    </source>
</evidence>
<gene>
    <name evidence="8" type="ORF">WJU22_03205</name>
</gene>
<evidence type="ECO:0000259" key="7">
    <source>
        <dbReference type="PROSITE" id="PS50072"/>
    </source>
</evidence>
<dbReference type="InterPro" id="IPR002130">
    <property type="entry name" value="Cyclophilin-type_PPIase_dom"/>
</dbReference>
<name>A0ABZ2Z6H6_9BACT</name>
<dbReference type="Proteomes" id="UP001449657">
    <property type="component" value="Chromosome"/>
</dbReference>
<dbReference type="SUPFAM" id="SSF50891">
    <property type="entry name" value="Cyclophilin-like"/>
    <property type="match status" value="1"/>
</dbReference>
<comment type="similarity">
    <text evidence="2 5">Belongs to the cyclophilin-type PPIase family.</text>
</comment>
<feature type="region of interest" description="Disordered" evidence="6">
    <location>
        <begin position="76"/>
        <end position="95"/>
    </location>
</feature>
<evidence type="ECO:0000256" key="6">
    <source>
        <dbReference type="SAM" id="MobiDB-lite"/>
    </source>
</evidence>
<evidence type="ECO:0000256" key="4">
    <source>
        <dbReference type="ARBA" id="ARBA00023235"/>
    </source>
</evidence>
<dbReference type="EC" id="5.2.1.8" evidence="5"/>
<protein>
    <recommendedName>
        <fullName evidence="5">Peptidyl-prolyl cis-trans isomerase</fullName>
        <shortName evidence="5">PPIase</shortName>
        <ecNumber evidence="5">5.2.1.8</ecNumber>
    </recommendedName>
</protein>
<dbReference type="PIRSF" id="PIRSF001467">
    <property type="entry name" value="Peptidylpro_ismrse"/>
    <property type="match status" value="1"/>
</dbReference>
<evidence type="ECO:0000256" key="3">
    <source>
        <dbReference type="ARBA" id="ARBA00023110"/>
    </source>
</evidence>
<dbReference type="RefSeq" id="WP_341841847.1">
    <property type="nucleotide sequence ID" value="NZ_CP149792.1"/>
</dbReference>
<dbReference type="PANTHER" id="PTHR45625">
    <property type="entry name" value="PEPTIDYL-PROLYL CIS-TRANS ISOMERASE-RELATED"/>
    <property type="match status" value="1"/>
</dbReference>
<sequence length="222" mass="25285">MNKKLPFLLLLLLATMAAHAQRNRKVKVYTPYGKMVIRLYDQTPKHRDNFIRLTKQHYFDSLLFHRVIKNFMIQGGDPDSKRAKPGETVGNGGPGYTVPAEFQLDLYHRKGALGAARDDNPTKASSGSQFYIVQGKKWTDGGLDTLEQTRLGGRKLPVDQREVYKTWGGSPHLDQSYTVFGQVVKGFHVIDSIAAVQTNKADNRPLQDVRMKIRLKKKFFFF</sequence>
<feature type="chain" id="PRO_5045002457" description="Peptidyl-prolyl cis-trans isomerase" evidence="5">
    <location>
        <begin position="21"/>
        <end position="222"/>
    </location>
</feature>
<feature type="signal peptide" evidence="5">
    <location>
        <begin position="1"/>
        <end position="20"/>
    </location>
</feature>
<keyword evidence="3 5" id="KW-0697">Rotamase</keyword>
<dbReference type="EMBL" id="CP150096">
    <property type="protein sequence ID" value="WZN47187.1"/>
    <property type="molecule type" value="Genomic_DNA"/>
</dbReference>
<dbReference type="PROSITE" id="PS50072">
    <property type="entry name" value="CSA_PPIASE_2"/>
    <property type="match status" value="1"/>
</dbReference>
<keyword evidence="9" id="KW-1185">Reference proteome</keyword>
<dbReference type="InterPro" id="IPR044666">
    <property type="entry name" value="Cyclophilin_A-like"/>
</dbReference>
<dbReference type="PANTHER" id="PTHR45625:SF4">
    <property type="entry name" value="PEPTIDYLPROLYL ISOMERASE DOMAIN AND WD REPEAT-CONTAINING PROTEIN 1"/>
    <property type="match status" value="1"/>
</dbReference>
<feature type="domain" description="PPIase cyclophilin-type" evidence="7">
    <location>
        <begin position="30"/>
        <end position="211"/>
    </location>
</feature>
<dbReference type="CDD" id="cd00317">
    <property type="entry name" value="cyclophilin"/>
    <property type="match status" value="1"/>
</dbReference>
<dbReference type="Pfam" id="PF00160">
    <property type="entry name" value="Pro_isomerase"/>
    <property type="match status" value="1"/>
</dbReference>